<keyword evidence="1" id="KW-0175">Coiled coil</keyword>
<evidence type="ECO:0008006" key="4">
    <source>
        <dbReference type="Google" id="ProtNLM"/>
    </source>
</evidence>
<comment type="caution">
    <text evidence="2">The sequence shown here is derived from an EMBL/GenBank/DDBJ whole genome shotgun (WGS) entry which is preliminary data.</text>
</comment>
<feature type="coiled-coil region" evidence="1">
    <location>
        <begin position="1"/>
        <end position="64"/>
    </location>
</feature>
<dbReference type="Proteomes" id="UP000703590">
    <property type="component" value="Unassembled WGS sequence"/>
</dbReference>
<evidence type="ECO:0000313" key="2">
    <source>
        <dbReference type="EMBL" id="MBN2965607.1"/>
    </source>
</evidence>
<reference evidence="2 3" key="3">
    <citation type="submission" date="2021-02" db="EMBL/GenBank/DDBJ databases">
        <authorList>
            <person name="Merkel A.Y."/>
        </authorList>
    </citation>
    <scope>NUCLEOTIDE SEQUENCE [LARGE SCALE GENOMIC DNA]</scope>
    <source>
        <strain evidence="2 3">T05b</strain>
    </source>
</reference>
<reference evidence="2 3" key="1">
    <citation type="submission" date="2021-02" db="EMBL/GenBank/DDBJ databases">
        <title>Sulfurospirillum tamanensis sp. nov.</title>
        <authorList>
            <person name="Frolova A."/>
            <person name="Merkel A."/>
            <person name="Slobodkin A."/>
        </authorList>
    </citation>
    <scope>NUCLEOTIDE SEQUENCE [LARGE SCALE GENOMIC DNA]</scope>
    <source>
        <strain evidence="2 3">T05b</strain>
    </source>
</reference>
<dbReference type="EMBL" id="JAFHKK010000054">
    <property type="protein sequence ID" value="MBN2965607.1"/>
    <property type="molecule type" value="Genomic_DNA"/>
</dbReference>
<evidence type="ECO:0000313" key="3">
    <source>
        <dbReference type="Proteomes" id="UP000703590"/>
    </source>
</evidence>
<evidence type="ECO:0000256" key="1">
    <source>
        <dbReference type="SAM" id="Coils"/>
    </source>
</evidence>
<reference evidence="3" key="2">
    <citation type="submission" date="2021-02" db="EMBL/GenBank/DDBJ databases">
        <title>Sulfurospirillum tamanensis sp. nov.</title>
        <authorList>
            <person name="Merkel A.Y."/>
        </authorList>
    </citation>
    <scope>NUCLEOTIDE SEQUENCE [LARGE SCALE GENOMIC DNA]</scope>
    <source>
        <strain evidence="3">T05b</strain>
    </source>
</reference>
<organism evidence="2 3">
    <name type="scientific">Sulfurospirillum tamanense</name>
    <dbReference type="NCBI Taxonomy" id="2813362"/>
    <lineage>
        <taxon>Bacteria</taxon>
        <taxon>Pseudomonadati</taxon>
        <taxon>Campylobacterota</taxon>
        <taxon>Epsilonproteobacteria</taxon>
        <taxon>Campylobacterales</taxon>
        <taxon>Sulfurospirillaceae</taxon>
        <taxon>Sulfurospirillum</taxon>
    </lineage>
</organism>
<protein>
    <recommendedName>
        <fullName evidence="4">Coiled coil domain-containing protein</fullName>
    </recommendedName>
</protein>
<accession>A0ABS2WVC4</accession>
<name>A0ABS2WVC4_9BACT</name>
<proteinExistence type="predicted"/>
<sequence length="96" mass="10861">MNNKELYLKKVQTELDEWKAQIELFRAKAASATADGKISMNQDIKVLEEKVADGKAKLAELSKSSESTYDAMKRTFETKWEIIKTSVVDMSKKLSA</sequence>
<dbReference type="RefSeq" id="WP_205460215.1">
    <property type="nucleotide sequence ID" value="NZ_JAFHKK010000054.1"/>
</dbReference>
<keyword evidence="3" id="KW-1185">Reference proteome</keyword>
<gene>
    <name evidence="2" type="ORF">JWV37_12540</name>
</gene>